<proteinExistence type="predicted"/>
<reference evidence="3 4" key="1">
    <citation type="journal article" date="2016" name="Mol. Biol. Evol.">
        <title>Comparative Genomics of Early-Diverging Mushroom-Forming Fungi Provides Insights into the Origins of Lignocellulose Decay Capabilities.</title>
        <authorList>
            <person name="Nagy L.G."/>
            <person name="Riley R."/>
            <person name="Tritt A."/>
            <person name="Adam C."/>
            <person name="Daum C."/>
            <person name="Floudas D."/>
            <person name="Sun H."/>
            <person name="Yadav J.S."/>
            <person name="Pangilinan J."/>
            <person name="Larsson K.H."/>
            <person name="Matsuura K."/>
            <person name="Barry K."/>
            <person name="Labutti K."/>
            <person name="Kuo R."/>
            <person name="Ohm R.A."/>
            <person name="Bhattacharya S.S."/>
            <person name="Shirouzu T."/>
            <person name="Yoshinaga Y."/>
            <person name="Martin F.M."/>
            <person name="Grigoriev I.V."/>
            <person name="Hibbett D.S."/>
        </authorList>
    </citation>
    <scope>NUCLEOTIDE SEQUENCE [LARGE SCALE GENOMIC DNA]</scope>
    <source>
        <strain evidence="3 4">CBS 109695</strain>
    </source>
</reference>
<dbReference type="Pfam" id="PF13193">
    <property type="entry name" value="AMP-binding_C"/>
    <property type="match status" value="1"/>
</dbReference>
<dbReference type="PANTHER" id="PTHR43201:SF30">
    <property type="entry name" value="AMP-DEPENDENT SYNTHETASE_LIGASE DOMAIN-CONTAINING PROTEIN"/>
    <property type="match status" value="1"/>
</dbReference>
<dbReference type="GO" id="GO:0031956">
    <property type="term" value="F:medium-chain fatty acid-CoA ligase activity"/>
    <property type="evidence" value="ECO:0007669"/>
    <property type="project" value="TreeGrafter"/>
</dbReference>
<dbReference type="Gene3D" id="3.30.300.30">
    <property type="match status" value="1"/>
</dbReference>
<keyword evidence="4" id="KW-1185">Reference proteome</keyword>
<dbReference type="PANTHER" id="PTHR43201">
    <property type="entry name" value="ACYL-COA SYNTHETASE"/>
    <property type="match status" value="1"/>
</dbReference>
<feature type="domain" description="AMP-binding enzyme C-terminal" evidence="2">
    <location>
        <begin position="527"/>
        <end position="606"/>
    </location>
</feature>
<dbReference type="SUPFAM" id="SSF56801">
    <property type="entry name" value="Acetyl-CoA synthetase-like"/>
    <property type="match status" value="1"/>
</dbReference>
<feature type="domain" description="AMP-dependent synthetase/ligase" evidence="1">
    <location>
        <begin position="52"/>
        <end position="471"/>
    </location>
</feature>
<dbReference type="InterPro" id="IPR045851">
    <property type="entry name" value="AMP-bd_C_sf"/>
</dbReference>
<dbReference type="InterPro" id="IPR020845">
    <property type="entry name" value="AMP-binding_CS"/>
</dbReference>
<protein>
    <submittedName>
        <fullName evidence="3">Acyl-CoA synthetase</fullName>
    </submittedName>
</protein>
<dbReference type="Gene3D" id="3.40.50.12780">
    <property type="entry name" value="N-terminal domain of ligase-like"/>
    <property type="match status" value="1"/>
</dbReference>
<dbReference type="AlphaFoldDB" id="A0A166EN72"/>
<dbReference type="OrthoDB" id="10253115at2759"/>
<evidence type="ECO:0000259" key="1">
    <source>
        <dbReference type="Pfam" id="PF00501"/>
    </source>
</evidence>
<dbReference type="InterPro" id="IPR000873">
    <property type="entry name" value="AMP-dep_synth/lig_dom"/>
</dbReference>
<dbReference type="EMBL" id="KV417599">
    <property type="protein sequence ID" value="KZP15930.1"/>
    <property type="molecule type" value="Genomic_DNA"/>
</dbReference>
<sequence>MLWQLGTRSYRALKLNARAFPSRSLSLSSVEGPSYPPLINSTLGDYFSKNVVEKYPHRPALICRGELPGSNGGPRSRNLGVRSHLAWDYEEFDLNITAVTRGLLRMGVQKGDRVGAIVPNLSAFATLQWACVRMGAILVTFNPAYRLDEFVGTLRSTGVKHLFMVPQVRTSRYTSLFSSALPALRESIAGDIQEPSLPDLRNLVVINNAADSAQFERDLNGLKSAVDWRDILAWQENPAETRHLAEIARSLDKDDVTNLIFTSGTTGPPKAVPLTHSIFLNNGLAAGSRLNLSHLDVVNNAPPLFHSMGLLVGNYMPWLRGSAVAYPSASFDPTAVVNSLIGDKCTTMIGVPTHFHMALEEVAKREAAGETFDFSSLSKGINGGALVPAELLKSLRKKLNLTNLAVAYGMTENLMSFTTYKDDPVEKQTTTVGTVLPHLRVKLVDGDGLTVPTGVEGEVWTAGYTLQKGYWNDAERTSAVMQRDSEGTLWMQSGDLGIMDEDGYLKIFGRIKDLIIRGGHNISPGQIDDALMAHPAILEASAIAVPDKEYGEVVGAWVVRRAGHRVTKEDVRMCVKSTCPQGNPAWIWFVGEDGLPQELPKTASGKIQKHVLRTWSQELVKQIGGRAN</sequence>
<evidence type="ECO:0000313" key="3">
    <source>
        <dbReference type="EMBL" id="KZP15930.1"/>
    </source>
</evidence>
<name>A0A166EN72_9AGAM</name>
<dbReference type="Proteomes" id="UP000076532">
    <property type="component" value="Unassembled WGS sequence"/>
</dbReference>
<dbReference type="STRING" id="436010.A0A166EN72"/>
<dbReference type="InterPro" id="IPR042099">
    <property type="entry name" value="ANL_N_sf"/>
</dbReference>
<accession>A0A166EN72</accession>
<dbReference type="Pfam" id="PF00501">
    <property type="entry name" value="AMP-binding"/>
    <property type="match status" value="1"/>
</dbReference>
<dbReference type="GO" id="GO:0006631">
    <property type="term" value="P:fatty acid metabolic process"/>
    <property type="evidence" value="ECO:0007669"/>
    <property type="project" value="TreeGrafter"/>
</dbReference>
<evidence type="ECO:0000259" key="2">
    <source>
        <dbReference type="Pfam" id="PF13193"/>
    </source>
</evidence>
<evidence type="ECO:0000313" key="4">
    <source>
        <dbReference type="Proteomes" id="UP000076532"/>
    </source>
</evidence>
<dbReference type="InterPro" id="IPR025110">
    <property type="entry name" value="AMP-bd_C"/>
</dbReference>
<gene>
    <name evidence="3" type="ORF">FIBSPDRAFT_73692</name>
</gene>
<organism evidence="3 4">
    <name type="scientific">Athelia psychrophila</name>
    <dbReference type="NCBI Taxonomy" id="1759441"/>
    <lineage>
        <taxon>Eukaryota</taxon>
        <taxon>Fungi</taxon>
        <taxon>Dikarya</taxon>
        <taxon>Basidiomycota</taxon>
        <taxon>Agaricomycotina</taxon>
        <taxon>Agaricomycetes</taxon>
        <taxon>Agaricomycetidae</taxon>
        <taxon>Atheliales</taxon>
        <taxon>Atheliaceae</taxon>
        <taxon>Athelia</taxon>
    </lineage>
</organism>
<dbReference type="PROSITE" id="PS00455">
    <property type="entry name" value="AMP_BINDING"/>
    <property type="match status" value="1"/>
</dbReference>